<comment type="similarity">
    <text evidence="1 3">Belongs to the enoyl-CoA hydratase/isomerase family.</text>
</comment>
<dbReference type="PANTHER" id="PTHR11941">
    <property type="entry name" value="ENOYL-COA HYDRATASE-RELATED"/>
    <property type="match status" value="1"/>
</dbReference>
<organism evidence="4 5">
    <name type="scientific">Sporosarcina soli</name>
    <dbReference type="NCBI Taxonomy" id="334736"/>
    <lineage>
        <taxon>Bacteria</taxon>
        <taxon>Bacillati</taxon>
        <taxon>Bacillota</taxon>
        <taxon>Bacilli</taxon>
        <taxon>Bacillales</taxon>
        <taxon>Caryophanaceae</taxon>
        <taxon>Sporosarcina</taxon>
    </lineage>
</organism>
<evidence type="ECO:0000256" key="2">
    <source>
        <dbReference type="ARBA" id="ARBA00023239"/>
    </source>
</evidence>
<dbReference type="EMBL" id="JBHSNO010000006">
    <property type="protein sequence ID" value="MFC5589789.1"/>
    <property type="molecule type" value="Genomic_DNA"/>
</dbReference>
<protein>
    <submittedName>
        <fullName evidence="4">Enoyl-CoA hydratase/isomerase family protein</fullName>
    </submittedName>
</protein>
<dbReference type="InterPro" id="IPR018376">
    <property type="entry name" value="Enoyl-CoA_hyd/isom_CS"/>
</dbReference>
<keyword evidence="5" id="KW-1185">Reference proteome</keyword>
<reference evidence="5" key="1">
    <citation type="journal article" date="2019" name="Int. J. Syst. Evol. Microbiol.">
        <title>The Global Catalogue of Microorganisms (GCM) 10K type strain sequencing project: providing services to taxonomists for standard genome sequencing and annotation.</title>
        <authorList>
            <consortium name="The Broad Institute Genomics Platform"/>
            <consortium name="The Broad Institute Genome Sequencing Center for Infectious Disease"/>
            <person name="Wu L."/>
            <person name="Ma J."/>
        </authorList>
    </citation>
    <scope>NUCLEOTIDE SEQUENCE [LARGE SCALE GENOMIC DNA]</scope>
    <source>
        <strain evidence="5">CGMCC 4.1434</strain>
    </source>
</reference>
<proteinExistence type="inferred from homology"/>
<comment type="caution">
    <text evidence="4">The sequence shown here is derived from an EMBL/GenBank/DDBJ whole genome shotgun (WGS) entry which is preliminary data.</text>
</comment>
<dbReference type="Gene3D" id="3.90.226.10">
    <property type="entry name" value="2-enoyl-CoA Hydratase, Chain A, domain 1"/>
    <property type="match status" value="1"/>
</dbReference>
<accession>A0ABW0TK08</accession>
<dbReference type="SUPFAM" id="SSF52096">
    <property type="entry name" value="ClpP/crotonase"/>
    <property type="match status" value="1"/>
</dbReference>
<dbReference type="Gene3D" id="1.10.12.10">
    <property type="entry name" value="Lyase 2-enoyl-coa Hydratase, Chain A, domain 2"/>
    <property type="match status" value="1"/>
</dbReference>
<dbReference type="Proteomes" id="UP001596109">
    <property type="component" value="Unassembled WGS sequence"/>
</dbReference>
<dbReference type="Pfam" id="PF00378">
    <property type="entry name" value="ECH_1"/>
    <property type="match status" value="1"/>
</dbReference>
<gene>
    <name evidence="4" type="ORF">ACFPRA_12865</name>
</gene>
<name>A0ABW0TK08_9BACL</name>
<dbReference type="InterPro" id="IPR014748">
    <property type="entry name" value="Enoyl-CoA_hydra_C"/>
</dbReference>
<sequence length="258" mass="27867">MIYENILVEIDNKVAIITINRPEVRNALNNETVAEIRECLKNIKTDSEIMTVIFTGAGEKAFIAGADISALQHRTFLDGLVADMQLLYTELENFDKPTIAAVNGFALGGGCELAMACDIRIASESARFGLPELNLAILPGAGGTQRMTRLVGKGKAKELIFTGDIIRAEEAEKIGLVNKVVPADQLMTAAKEMAAKMIAKGPLALKLSKIAINASSETDIQTGLLIEKLAQSILYTTEDKLEGTSAFLEKREAHFTGR</sequence>
<dbReference type="PROSITE" id="PS00166">
    <property type="entry name" value="ENOYL_COA_HYDRATASE"/>
    <property type="match status" value="1"/>
</dbReference>
<evidence type="ECO:0000313" key="4">
    <source>
        <dbReference type="EMBL" id="MFC5589789.1"/>
    </source>
</evidence>
<dbReference type="CDD" id="cd06558">
    <property type="entry name" value="crotonase-like"/>
    <property type="match status" value="1"/>
</dbReference>
<dbReference type="InterPro" id="IPR001753">
    <property type="entry name" value="Enoyl-CoA_hydra/iso"/>
</dbReference>
<evidence type="ECO:0000256" key="1">
    <source>
        <dbReference type="ARBA" id="ARBA00005254"/>
    </source>
</evidence>
<evidence type="ECO:0000256" key="3">
    <source>
        <dbReference type="RuleBase" id="RU003707"/>
    </source>
</evidence>
<evidence type="ECO:0000313" key="5">
    <source>
        <dbReference type="Proteomes" id="UP001596109"/>
    </source>
</evidence>
<dbReference type="RefSeq" id="WP_381435209.1">
    <property type="nucleotide sequence ID" value="NZ_JBHSNO010000006.1"/>
</dbReference>
<dbReference type="PANTHER" id="PTHR11941:SF54">
    <property type="entry name" value="ENOYL-COA HYDRATASE, MITOCHONDRIAL"/>
    <property type="match status" value="1"/>
</dbReference>
<keyword evidence="2" id="KW-0456">Lyase</keyword>
<dbReference type="InterPro" id="IPR029045">
    <property type="entry name" value="ClpP/crotonase-like_dom_sf"/>
</dbReference>